<keyword evidence="2" id="KW-1185">Reference proteome</keyword>
<protein>
    <submittedName>
        <fullName evidence="1">Uncharacterized protein</fullName>
    </submittedName>
</protein>
<dbReference type="Proteomes" id="UP000228934">
    <property type="component" value="Unassembled WGS sequence"/>
</dbReference>
<evidence type="ECO:0000313" key="1">
    <source>
        <dbReference type="EMBL" id="PIO33080.1"/>
    </source>
</evidence>
<name>A0A2G9RYW2_AQUCT</name>
<gene>
    <name evidence="1" type="ORF">AB205_0078120</name>
</gene>
<dbReference type="OrthoDB" id="10265243at2759"/>
<proteinExistence type="predicted"/>
<sequence length="42" mass="4800">MKPPRKKHGELSKAELMMKTISDIIKQLVEAHELGKDVNLNK</sequence>
<dbReference type="AlphaFoldDB" id="A0A2G9RYW2"/>
<accession>A0A2G9RYW2</accession>
<organism evidence="1 2">
    <name type="scientific">Aquarana catesbeiana</name>
    <name type="common">American bullfrog</name>
    <name type="synonym">Rana catesbeiana</name>
    <dbReference type="NCBI Taxonomy" id="8400"/>
    <lineage>
        <taxon>Eukaryota</taxon>
        <taxon>Metazoa</taxon>
        <taxon>Chordata</taxon>
        <taxon>Craniata</taxon>
        <taxon>Vertebrata</taxon>
        <taxon>Euteleostomi</taxon>
        <taxon>Amphibia</taxon>
        <taxon>Batrachia</taxon>
        <taxon>Anura</taxon>
        <taxon>Neobatrachia</taxon>
        <taxon>Ranoidea</taxon>
        <taxon>Ranidae</taxon>
        <taxon>Aquarana</taxon>
    </lineage>
</organism>
<dbReference type="EMBL" id="KV929476">
    <property type="protein sequence ID" value="PIO33080.1"/>
    <property type="molecule type" value="Genomic_DNA"/>
</dbReference>
<evidence type="ECO:0000313" key="2">
    <source>
        <dbReference type="Proteomes" id="UP000228934"/>
    </source>
</evidence>
<reference evidence="2" key="1">
    <citation type="journal article" date="2017" name="Nat. Commun.">
        <title>The North American bullfrog draft genome provides insight into hormonal regulation of long noncoding RNA.</title>
        <authorList>
            <person name="Hammond S.A."/>
            <person name="Warren R.L."/>
            <person name="Vandervalk B.P."/>
            <person name="Kucuk E."/>
            <person name="Khan H."/>
            <person name="Gibb E.A."/>
            <person name="Pandoh P."/>
            <person name="Kirk H."/>
            <person name="Zhao Y."/>
            <person name="Jones M."/>
            <person name="Mungall A.J."/>
            <person name="Coope R."/>
            <person name="Pleasance S."/>
            <person name="Moore R.A."/>
            <person name="Holt R.A."/>
            <person name="Round J.M."/>
            <person name="Ohora S."/>
            <person name="Walle B.V."/>
            <person name="Veldhoen N."/>
            <person name="Helbing C.C."/>
            <person name="Birol I."/>
        </authorList>
    </citation>
    <scope>NUCLEOTIDE SEQUENCE [LARGE SCALE GENOMIC DNA]</scope>
</reference>